<dbReference type="GO" id="GO:0016287">
    <property type="term" value="F:glycerone-phosphate O-acyltransferase activity"/>
    <property type="evidence" value="ECO:0007669"/>
    <property type="project" value="TreeGrafter"/>
</dbReference>
<dbReference type="CDD" id="cd07992">
    <property type="entry name" value="LPLAT_AAK14816-like"/>
    <property type="match status" value="1"/>
</dbReference>
<dbReference type="Gene3D" id="3.10.490.10">
    <property type="entry name" value="Gamma-glutamyl cyclotransferase-like"/>
    <property type="match status" value="1"/>
</dbReference>
<organism evidence="3 4">
    <name type="scientific">Kalmanozyma brasiliensis (strain GHG001)</name>
    <name type="common">Yeast</name>
    <name type="synonym">Pseudozyma brasiliensis</name>
    <dbReference type="NCBI Taxonomy" id="1365824"/>
    <lineage>
        <taxon>Eukaryota</taxon>
        <taxon>Fungi</taxon>
        <taxon>Dikarya</taxon>
        <taxon>Basidiomycota</taxon>
        <taxon>Ustilaginomycotina</taxon>
        <taxon>Ustilaginomycetes</taxon>
        <taxon>Ustilaginales</taxon>
        <taxon>Ustilaginaceae</taxon>
        <taxon>Kalmanozyma</taxon>
    </lineage>
</organism>
<gene>
    <name evidence="3" type="ORF">PSEUBRA_SCAF15g05732</name>
</gene>
<dbReference type="GO" id="GO:0008654">
    <property type="term" value="P:phospholipid biosynthetic process"/>
    <property type="evidence" value="ECO:0007669"/>
    <property type="project" value="TreeGrafter"/>
</dbReference>
<dbReference type="Pfam" id="PF01553">
    <property type="entry name" value="Acyltransferase"/>
    <property type="match status" value="1"/>
</dbReference>
<dbReference type="PANTHER" id="PTHR31605:SF0">
    <property type="entry name" value="GLYCEROL-3-PHOSPHATE O-ACYLTRANSFERASE 1"/>
    <property type="match status" value="1"/>
</dbReference>
<dbReference type="CDD" id="cd06661">
    <property type="entry name" value="GGCT_like"/>
    <property type="match status" value="1"/>
</dbReference>
<dbReference type="OrthoDB" id="1044435at2759"/>
<dbReference type="Proteomes" id="UP000019377">
    <property type="component" value="Unassembled WGS sequence"/>
</dbReference>
<sequence length="867" mass="95375">MASIPAPASNGTGTTSKPRASATASSLPSSGKKRKDAVPTFGIMWPIMRSIGDVSLPLFFSSLQISSPHVVPSSNTPVIVCSNHSNTILDVAILASHYPERRPLHFWAKAGFFTNAFSRFILTSSGNIKVDRRNKNNQSLFEGTFEAMKAGGAIALFPEGGSYTIPKLAKLKMGAAWAALEYSRYLQLQEGEAKTAVKILPTAVVFDDKSVFRSRAVLKFGEPISLDRYIGEFLSAPSPEEFASKNVAARVSGIQVEDGTVPATPESMTRTNTSQGGEAYASPAHRAVARLTADLEKALQELTFNAPDWETFQSVRLARELIFELHSDKEVREDMTQYVELSRALMTLLTLHSRKSVAARRALFTYSSMLNLCDVDNLTLARTIPLSSSRAFWSPLKSFLLRLPIYAPIYSLTLIPTYLLPNALAHHYAGREEESLSSVKTLFGWLFTTMLYSTLVVRTMAWARWSPPGLLVGLAGVWWLHDLNRSCIDGAYGLVKRVRFGWRVWRAGVSPSSVAPVKAEEHKGRSLFFYGTLVHPKILSRVIGNDGSHLKVQNAVLDGARLYHVKNAEYPGLLKEPSTSSSVKAVKGTLVSGLTLSDVQRLDAFEGDEYTRSLVSVLPDPAAPIETNATRIANAGNAPLHAILAGLTPNRIAELVSSEGSKVDAEVYTWSAGRDKLEDKVWEFDAFARTHAHNWVGEGPVEHEHEYQLVDRVVDRLAAETTATIINPTPPEEEGDAWVDAYVKTLIEGDGREDVGKVCRMLLEKPSIQWFVDRTFAKGQRPRKGDRNMLRALFRARAGAKLALQELISAVEEGDGEVREALELLVEAKRRALAKVGAHLTVDSGWPFTPTQLETFAGVERESKKTI</sequence>
<dbReference type="InterPro" id="IPR009288">
    <property type="entry name" value="AIG2-like_dom"/>
</dbReference>
<evidence type="ECO:0000259" key="2">
    <source>
        <dbReference type="SMART" id="SM00563"/>
    </source>
</evidence>
<accession>V5ETT7</accession>
<name>V5ETT7_KALBG</name>
<dbReference type="AlphaFoldDB" id="V5ETT7"/>
<dbReference type="SMART" id="SM00563">
    <property type="entry name" value="PlsC"/>
    <property type="match status" value="1"/>
</dbReference>
<dbReference type="GeneID" id="27417607"/>
<dbReference type="GO" id="GO:0004366">
    <property type="term" value="F:glycerol-3-phosphate O-acyltransferase activity"/>
    <property type="evidence" value="ECO:0007669"/>
    <property type="project" value="TreeGrafter"/>
</dbReference>
<dbReference type="PANTHER" id="PTHR31605">
    <property type="entry name" value="GLYCEROL-3-PHOSPHATE O-ACYLTRANSFERASE 1"/>
    <property type="match status" value="1"/>
</dbReference>
<feature type="region of interest" description="Disordered" evidence="1">
    <location>
        <begin position="1"/>
        <end position="35"/>
    </location>
</feature>
<reference evidence="4" key="1">
    <citation type="journal article" date="2013" name="Genome Announc.">
        <title>Draft genome sequence of Pseudozyma brasiliensis sp. nov. strain GHG001, a high producer of endo-1,4-xylanase isolated from an insect pest of sugarcane.</title>
        <authorList>
            <person name="Oliveira J.V.D.C."/>
            <person name="dos Santos R.A.C."/>
            <person name="Borges T.A."/>
            <person name="Riano-Pachon D.M."/>
            <person name="Goldman G.H."/>
        </authorList>
    </citation>
    <scope>NUCLEOTIDE SEQUENCE [LARGE SCALE GENOMIC DNA]</scope>
    <source>
        <strain evidence="4">GHG001</strain>
    </source>
</reference>
<evidence type="ECO:0000313" key="3">
    <source>
        <dbReference type="EMBL" id="EST08705.1"/>
    </source>
</evidence>
<evidence type="ECO:0000313" key="4">
    <source>
        <dbReference type="Proteomes" id="UP000019377"/>
    </source>
</evidence>
<feature type="compositionally biased region" description="Polar residues" evidence="1">
    <location>
        <begin position="9"/>
        <end position="29"/>
    </location>
</feature>
<feature type="region of interest" description="Disordered" evidence="1">
    <location>
        <begin position="259"/>
        <end position="280"/>
    </location>
</feature>
<dbReference type="SUPFAM" id="SSF110857">
    <property type="entry name" value="Gamma-glutamyl cyclotransferase-like"/>
    <property type="match status" value="1"/>
</dbReference>
<dbReference type="EMBL" id="KI545857">
    <property type="protein sequence ID" value="EST08705.1"/>
    <property type="molecule type" value="Genomic_DNA"/>
</dbReference>
<protein>
    <recommendedName>
        <fullName evidence="2">Phospholipid/glycerol acyltransferase domain-containing protein</fullName>
    </recommendedName>
</protein>
<dbReference type="SUPFAM" id="SSF69593">
    <property type="entry name" value="Glycerol-3-phosphate (1)-acyltransferase"/>
    <property type="match status" value="1"/>
</dbReference>
<dbReference type="InterPro" id="IPR036568">
    <property type="entry name" value="GGCT-like_sf"/>
</dbReference>
<dbReference type="STRING" id="1365824.V5ETT7"/>
<dbReference type="InterPro" id="IPR013024">
    <property type="entry name" value="GGCT-like"/>
</dbReference>
<dbReference type="OMA" id="TFNAPDW"/>
<dbReference type="HOGENOM" id="CLU_008597_0_0_1"/>
<dbReference type="eggNOG" id="ENOG502QY9M">
    <property type="taxonomic scope" value="Eukaryota"/>
</dbReference>
<keyword evidence="4" id="KW-1185">Reference proteome</keyword>
<feature type="domain" description="Phospholipid/glycerol acyltransferase" evidence="2">
    <location>
        <begin position="78"/>
        <end position="207"/>
    </location>
</feature>
<feature type="compositionally biased region" description="Polar residues" evidence="1">
    <location>
        <begin position="266"/>
        <end position="276"/>
    </location>
</feature>
<dbReference type="Pfam" id="PF06094">
    <property type="entry name" value="GGACT"/>
    <property type="match status" value="1"/>
</dbReference>
<proteinExistence type="predicted"/>
<evidence type="ECO:0000256" key="1">
    <source>
        <dbReference type="SAM" id="MobiDB-lite"/>
    </source>
</evidence>
<dbReference type="RefSeq" id="XP_016293694.1">
    <property type="nucleotide sequence ID" value="XM_016434997.1"/>
</dbReference>
<dbReference type="InterPro" id="IPR052744">
    <property type="entry name" value="GPAT/DAPAT"/>
</dbReference>
<dbReference type="InterPro" id="IPR002123">
    <property type="entry name" value="Plipid/glycerol_acylTrfase"/>
</dbReference>